<evidence type="ECO:0000313" key="1">
    <source>
        <dbReference type="EMBL" id="CAH0560637.1"/>
    </source>
</evidence>
<dbReference type="AlphaFoldDB" id="A0A9P0FLU7"/>
<dbReference type="InterPro" id="IPR012337">
    <property type="entry name" value="RNaseH-like_sf"/>
</dbReference>
<sequence>MIERLLEQRQAVESVFLNPEFINTAFSKKLLSSNLEWNYLKALVIILKPFEVATTLMSSQSESTIAVVPPLIYWMIDKFLKHNDTNDFTKIRLLKQVFQEELVARVLNEDCDSVCALAWFLDPRYKNMADETQEYRDSVQEKLLKIMANDIFQGISVVANKNKREKDLDYLFNYLFAFVASSATSPQNKQNISIIPFFTRPREVQLMTLKVQSLQGDVLLLQFYYSTL</sequence>
<protein>
    <submittedName>
        <fullName evidence="1">Uncharacterized protein</fullName>
    </submittedName>
</protein>
<gene>
    <name evidence="1" type="ORF">MELIAE_LOCUS10364</name>
</gene>
<organism evidence="1 2">
    <name type="scientific">Brassicogethes aeneus</name>
    <name type="common">Rape pollen beetle</name>
    <name type="synonym">Meligethes aeneus</name>
    <dbReference type="NCBI Taxonomy" id="1431903"/>
    <lineage>
        <taxon>Eukaryota</taxon>
        <taxon>Metazoa</taxon>
        <taxon>Ecdysozoa</taxon>
        <taxon>Arthropoda</taxon>
        <taxon>Hexapoda</taxon>
        <taxon>Insecta</taxon>
        <taxon>Pterygota</taxon>
        <taxon>Neoptera</taxon>
        <taxon>Endopterygota</taxon>
        <taxon>Coleoptera</taxon>
        <taxon>Polyphaga</taxon>
        <taxon>Cucujiformia</taxon>
        <taxon>Nitidulidae</taxon>
        <taxon>Meligethinae</taxon>
        <taxon>Brassicogethes</taxon>
    </lineage>
</organism>
<dbReference type="Proteomes" id="UP001154078">
    <property type="component" value="Chromosome 7"/>
</dbReference>
<proteinExistence type="predicted"/>
<accession>A0A9P0FLU7</accession>
<dbReference type="SUPFAM" id="SSF53098">
    <property type="entry name" value="Ribonuclease H-like"/>
    <property type="match status" value="1"/>
</dbReference>
<name>A0A9P0FLU7_BRAAE</name>
<keyword evidence="2" id="KW-1185">Reference proteome</keyword>
<reference evidence="1" key="1">
    <citation type="submission" date="2021-12" db="EMBL/GenBank/DDBJ databases">
        <authorList>
            <person name="King R."/>
        </authorList>
    </citation>
    <scope>NUCLEOTIDE SEQUENCE</scope>
</reference>
<dbReference type="EMBL" id="OV121138">
    <property type="protein sequence ID" value="CAH0560637.1"/>
    <property type="molecule type" value="Genomic_DNA"/>
</dbReference>
<evidence type="ECO:0000313" key="2">
    <source>
        <dbReference type="Proteomes" id="UP001154078"/>
    </source>
</evidence>
<dbReference type="OrthoDB" id="1607513at2759"/>